<proteinExistence type="predicted"/>
<feature type="compositionally biased region" description="Pro residues" evidence="1">
    <location>
        <begin position="83"/>
        <end position="111"/>
    </location>
</feature>
<evidence type="ECO:0000256" key="1">
    <source>
        <dbReference type="SAM" id="MobiDB-lite"/>
    </source>
</evidence>
<feature type="compositionally biased region" description="Pro residues" evidence="1">
    <location>
        <begin position="155"/>
        <end position="187"/>
    </location>
</feature>
<feature type="region of interest" description="Disordered" evidence="1">
    <location>
        <begin position="1"/>
        <end position="253"/>
    </location>
</feature>
<gene>
    <name evidence="2" type="ORF">TPAB3V08_LOCUS6153</name>
</gene>
<feature type="compositionally biased region" description="Pro residues" evidence="1">
    <location>
        <begin position="119"/>
        <end position="147"/>
    </location>
</feature>
<dbReference type="Proteomes" id="UP001153148">
    <property type="component" value="Unassembled WGS sequence"/>
</dbReference>
<name>A0ABN7NY40_TIMPD</name>
<organism evidence="2 3">
    <name type="scientific">Timema podura</name>
    <name type="common">Walking stick</name>
    <dbReference type="NCBI Taxonomy" id="61482"/>
    <lineage>
        <taxon>Eukaryota</taxon>
        <taxon>Metazoa</taxon>
        <taxon>Ecdysozoa</taxon>
        <taxon>Arthropoda</taxon>
        <taxon>Hexapoda</taxon>
        <taxon>Insecta</taxon>
        <taxon>Pterygota</taxon>
        <taxon>Neoptera</taxon>
        <taxon>Polyneoptera</taxon>
        <taxon>Phasmatodea</taxon>
        <taxon>Timematodea</taxon>
        <taxon>Timematoidea</taxon>
        <taxon>Timematidae</taxon>
        <taxon>Timema</taxon>
    </lineage>
</organism>
<dbReference type="EMBL" id="CAJPIN010008911">
    <property type="protein sequence ID" value="CAG2059187.1"/>
    <property type="molecule type" value="Genomic_DNA"/>
</dbReference>
<evidence type="ECO:0000313" key="2">
    <source>
        <dbReference type="EMBL" id="CAG2059187.1"/>
    </source>
</evidence>
<accession>A0ABN7NY40</accession>
<evidence type="ECO:0000313" key="3">
    <source>
        <dbReference type="Proteomes" id="UP001153148"/>
    </source>
</evidence>
<sequence length="372" mass="40772">MFSDNRRSLVSHPEAAASQPSRQYLPVPSPSTERPRPFQPNPTVPPRQPSTSPRPTYIPPPTSSRPGYPYQSSPQPTFNEPSSPQPSRPSYPQPDVPTPSPPGYPYQPSPQPTFNEPSSPQPSRPSYPQPDVPTPSPPGYPYQPSPRPTFNEPSSPQPSRPSYPQPDVPKPSSPGYPYKPSPQPSFPDLPSSSQPPQSLYPQPSLTSSLQPPGYERPDKPSPAFFTDNESESDSAVVTGEEQQQGGFDSTGGVSIADVADEFPLKQLSRHSDTSGDATFQTIRRLRIKRHSYDWLRTSHAQFLTSAERTIVAGGGSEEGSLTSEGHPPHIHQIDVQCAKDQMTINLEFNTPFDGVIYSKVHQQVFCLDGGNR</sequence>
<comment type="caution">
    <text evidence="2">The sequence shown here is derived from an EMBL/GenBank/DDBJ whole genome shotgun (WGS) entry which is preliminary data.</text>
</comment>
<feature type="compositionally biased region" description="Low complexity" evidence="1">
    <location>
        <begin position="188"/>
        <end position="212"/>
    </location>
</feature>
<keyword evidence="3" id="KW-1185">Reference proteome</keyword>
<reference evidence="2" key="1">
    <citation type="submission" date="2021-03" db="EMBL/GenBank/DDBJ databases">
        <authorList>
            <person name="Tran Van P."/>
        </authorList>
    </citation>
    <scope>NUCLEOTIDE SEQUENCE</scope>
</reference>
<feature type="compositionally biased region" description="Polar residues" evidence="1">
    <location>
        <begin position="70"/>
        <end position="80"/>
    </location>
</feature>
<dbReference type="PRINTS" id="PR01217">
    <property type="entry name" value="PRICHEXTENSN"/>
</dbReference>
<feature type="compositionally biased region" description="Pro residues" evidence="1">
    <location>
        <begin position="37"/>
        <end position="48"/>
    </location>
</feature>
<protein>
    <submittedName>
        <fullName evidence="2">Uncharacterized protein</fullName>
    </submittedName>
</protein>